<dbReference type="AlphaFoldDB" id="A0A6G6D7L7"/>
<organism evidence="2">
    <name type="scientific">Ectocarpus siliculosus</name>
    <name type="common">Brown alga</name>
    <name type="synonym">Conferva siliculosa</name>
    <dbReference type="NCBI Taxonomy" id="2880"/>
    <lineage>
        <taxon>Eukaryota</taxon>
        <taxon>Sar</taxon>
        <taxon>Stramenopiles</taxon>
        <taxon>Ochrophyta</taxon>
        <taxon>PX clade</taxon>
        <taxon>Phaeophyceae</taxon>
        <taxon>Ectocarpales</taxon>
        <taxon>Ectocarpaceae</taxon>
        <taxon>Ectocarpus</taxon>
    </lineage>
</organism>
<feature type="transmembrane region" description="Helical" evidence="1">
    <location>
        <begin position="89"/>
        <end position="111"/>
    </location>
</feature>
<keyword evidence="1" id="KW-1133">Transmembrane helix</keyword>
<feature type="transmembrane region" description="Helical" evidence="1">
    <location>
        <begin position="34"/>
        <end position="53"/>
    </location>
</feature>
<sequence length="120" mass="14015">MKFSLEGIGAYLYNFVDGRLPQQMTLNALTQKDYLALTILFTVMFLKGYYWALSIRFVVQWFPNINPYIHPLFGLIAITDIFLKEFEDLLPPILGMDLSAMMAFLCLEWMIRTLDSIIIY</sequence>
<keyword evidence="1" id="KW-0472">Membrane</keyword>
<dbReference type="PANTHER" id="PTHR33219:SF14">
    <property type="entry name" value="PROTEIN COFACTOR ASSEMBLY OF COMPLEX C SUBUNIT B CCB3, CHLOROPLASTIC-RELATED"/>
    <property type="match status" value="1"/>
</dbReference>
<dbReference type="Pfam" id="PF02325">
    <property type="entry name" value="CCB3_YggT"/>
    <property type="match status" value="1"/>
</dbReference>
<keyword evidence="1" id="KW-0812">Transmembrane</keyword>
<evidence type="ECO:0000256" key="1">
    <source>
        <dbReference type="SAM" id="Phobius"/>
    </source>
</evidence>
<evidence type="ECO:0008006" key="3">
    <source>
        <dbReference type="Google" id="ProtNLM"/>
    </source>
</evidence>
<keyword evidence="2" id="KW-0934">Plastid</keyword>
<dbReference type="GO" id="GO:0016020">
    <property type="term" value="C:membrane"/>
    <property type="evidence" value="ECO:0007669"/>
    <property type="project" value="InterPro"/>
</dbReference>
<reference evidence="2" key="1">
    <citation type="journal article" date="2020" name="Sci. Rep.">
        <title>Organelle inheritance and genome architecture variation in isogamous brown algae.</title>
        <authorList>
            <person name="Choi J.W."/>
            <person name="Graf L."/>
            <person name="Peters A.F."/>
            <person name="Cock J.M."/>
            <person name="Nishitsuji K."/>
            <person name="Arimoto A."/>
            <person name="Shoguchi E."/>
            <person name="Nagasato C."/>
            <person name="Choi C.G."/>
            <person name="Yoon H.S."/>
        </authorList>
    </citation>
    <scope>NUCLEOTIDE SEQUENCE</scope>
</reference>
<dbReference type="PANTHER" id="PTHR33219">
    <property type="entry name" value="YLMG HOMOLOG PROTEIN 2, CHLOROPLASTIC"/>
    <property type="match status" value="1"/>
</dbReference>
<name>A0A6G6D7L7_ECTSI</name>
<gene>
    <name evidence="2" type="primary">ycf19</name>
    <name evidence="2" type="ORF">Esil_042</name>
</gene>
<dbReference type="InterPro" id="IPR003425">
    <property type="entry name" value="CCB3/YggT"/>
</dbReference>
<evidence type="ECO:0000313" key="2">
    <source>
        <dbReference type="EMBL" id="QIE12388.1"/>
    </source>
</evidence>
<accession>A0A6G6D7L7</accession>
<dbReference type="EMBL" id="MN181444">
    <property type="protein sequence ID" value="QIE12388.1"/>
    <property type="molecule type" value="Genomic_DNA"/>
</dbReference>
<proteinExistence type="predicted"/>
<geneLocation type="plastid" evidence="2"/>
<protein>
    <recommendedName>
        <fullName evidence="3">YggT family protein</fullName>
    </recommendedName>
</protein>